<evidence type="ECO:0000313" key="2">
    <source>
        <dbReference type="EMBL" id="MPN13536.1"/>
    </source>
</evidence>
<proteinExistence type="predicted"/>
<gene>
    <name evidence="2" type="ORF">SDC9_160857</name>
</gene>
<evidence type="ECO:0000256" key="1">
    <source>
        <dbReference type="SAM" id="MobiDB-lite"/>
    </source>
</evidence>
<dbReference type="EMBL" id="VSSQ01060036">
    <property type="protein sequence ID" value="MPN13536.1"/>
    <property type="molecule type" value="Genomic_DNA"/>
</dbReference>
<reference evidence="2" key="1">
    <citation type="submission" date="2019-08" db="EMBL/GenBank/DDBJ databases">
        <authorList>
            <person name="Kucharzyk K."/>
            <person name="Murdoch R.W."/>
            <person name="Higgins S."/>
            <person name="Loffler F."/>
        </authorList>
    </citation>
    <scope>NUCLEOTIDE SEQUENCE</scope>
</reference>
<name>A0A645FIR7_9ZZZZ</name>
<feature type="compositionally biased region" description="Basic and acidic residues" evidence="1">
    <location>
        <begin position="130"/>
        <end position="145"/>
    </location>
</feature>
<sequence length="172" mass="19384">MAHRQPLRLRPPDRGDTQRAPVLLGGPAARSQRLQHNPDRRPAGLCGTPPEHHPEPSAGGRPDAVPTQESRPRRRPAGLHHSAVGQLHRQLDGLLQPGRRRPHPRQWQPADRTQQGSQHPVRLQPALRSRRPEGAGRRRALRVEHPPMGALGHAEGRGRPRILLREWRIRRG</sequence>
<organism evidence="2">
    <name type="scientific">bioreactor metagenome</name>
    <dbReference type="NCBI Taxonomy" id="1076179"/>
    <lineage>
        <taxon>unclassified sequences</taxon>
        <taxon>metagenomes</taxon>
        <taxon>ecological metagenomes</taxon>
    </lineage>
</organism>
<feature type="region of interest" description="Disordered" evidence="1">
    <location>
        <begin position="1"/>
        <end position="161"/>
    </location>
</feature>
<comment type="caution">
    <text evidence="2">The sequence shown here is derived from an EMBL/GenBank/DDBJ whole genome shotgun (WGS) entry which is preliminary data.</text>
</comment>
<accession>A0A645FIR7</accession>
<protein>
    <submittedName>
        <fullName evidence="2">Uncharacterized protein</fullName>
    </submittedName>
</protein>
<dbReference type="AlphaFoldDB" id="A0A645FIR7"/>